<protein>
    <recommendedName>
        <fullName evidence="3">Formate dehydrogenase</fullName>
    </recommendedName>
</protein>
<organism evidence="1 2">
    <name type="scientific">Oxalicibacterium flavum</name>
    <dbReference type="NCBI Taxonomy" id="179467"/>
    <lineage>
        <taxon>Bacteria</taxon>
        <taxon>Pseudomonadati</taxon>
        <taxon>Pseudomonadota</taxon>
        <taxon>Betaproteobacteria</taxon>
        <taxon>Burkholderiales</taxon>
        <taxon>Oxalobacteraceae</taxon>
        <taxon>Oxalicibacterium</taxon>
    </lineage>
</organism>
<evidence type="ECO:0008006" key="3">
    <source>
        <dbReference type="Google" id="ProtNLM"/>
    </source>
</evidence>
<dbReference type="Pfam" id="PF11390">
    <property type="entry name" value="FdsD"/>
    <property type="match status" value="1"/>
</dbReference>
<sequence>MSGNNIDTLIKMANQIGDFFVAMRDRNQSIDEFIGHLKRSWDPRMRKALMAHVEEHDGEGLSEFALEAVRSRKLL</sequence>
<dbReference type="InterPro" id="IPR021074">
    <property type="entry name" value="Formate_DH_dsu"/>
</dbReference>
<gene>
    <name evidence="1" type="ORF">GCM10007205_20250</name>
</gene>
<accession>A0A8J2UN15</accession>
<dbReference type="Proteomes" id="UP000620266">
    <property type="component" value="Unassembled WGS sequence"/>
</dbReference>
<evidence type="ECO:0000313" key="2">
    <source>
        <dbReference type="Proteomes" id="UP000620266"/>
    </source>
</evidence>
<dbReference type="RefSeq" id="WP_188396147.1">
    <property type="nucleotide sequence ID" value="NZ_BMCG01000004.1"/>
</dbReference>
<proteinExistence type="predicted"/>
<keyword evidence="2" id="KW-1185">Reference proteome</keyword>
<dbReference type="AlphaFoldDB" id="A0A8J2UN15"/>
<name>A0A8J2UN15_9BURK</name>
<evidence type="ECO:0000313" key="1">
    <source>
        <dbReference type="EMBL" id="GGC11053.1"/>
    </source>
</evidence>
<dbReference type="EMBL" id="BMCG01000004">
    <property type="protein sequence ID" value="GGC11053.1"/>
    <property type="molecule type" value="Genomic_DNA"/>
</dbReference>
<comment type="caution">
    <text evidence="1">The sequence shown here is derived from an EMBL/GenBank/DDBJ whole genome shotgun (WGS) entry which is preliminary data.</text>
</comment>
<reference evidence="1" key="2">
    <citation type="submission" date="2020-09" db="EMBL/GenBank/DDBJ databases">
        <authorList>
            <person name="Sun Q."/>
            <person name="Sedlacek I."/>
        </authorList>
    </citation>
    <scope>NUCLEOTIDE SEQUENCE</scope>
    <source>
        <strain evidence="1">CCM 7086</strain>
    </source>
</reference>
<reference evidence="1" key="1">
    <citation type="journal article" date="2014" name="Int. J. Syst. Evol. Microbiol.">
        <title>Complete genome sequence of Corynebacterium casei LMG S-19264T (=DSM 44701T), isolated from a smear-ripened cheese.</title>
        <authorList>
            <consortium name="US DOE Joint Genome Institute (JGI-PGF)"/>
            <person name="Walter F."/>
            <person name="Albersmeier A."/>
            <person name="Kalinowski J."/>
            <person name="Ruckert C."/>
        </authorList>
    </citation>
    <scope>NUCLEOTIDE SEQUENCE</scope>
    <source>
        <strain evidence="1">CCM 7086</strain>
    </source>
</reference>